<dbReference type="GeneID" id="303180462"/>
<keyword evidence="2" id="KW-1185">Reference proteome</keyword>
<name>A0A2J7Z4F6_STRMQ</name>
<protein>
    <submittedName>
        <fullName evidence="1">Uncharacterized protein</fullName>
    </submittedName>
</protein>
<reference evidence="1 2" key="1">
    <citation type="submission" date="2015-09" db="EMBL/GenBank/DDBJ databases">
        <title>Genome sequence, genome mining and natural product profiling of a biocontrol bacterium Streptomyces malaysiensis F913.</title>
        <authorList>
            <person name="Xu Y."/>
            <person name="Wei J."/>
            <person name="Xie J."/>
            <person name="Li T."/>
            <person name="Zhou Z."/>
        </authorList>
    </citation>
    <scope>NUCLEOTIDE SEQUENCE [LARGE SCALE GENOMIC DNA]</scope>
    <source>
        <strain evidence="1 2">F913</strain>
    </source>
</reference>
<gene>
    <name evidence="1" type="ORF">SMF913_11181</name>
</gene>
<dbReference type="AlphaFoldDB" id="A0A2J7Z4F6"/>
<organism evidence="1 2">
    <name type="scientific">Streptomyces malaysiensis</name>
    <dbReference type="NCBI Taxonomy" id="92644"/>
    <lineage>
        <taxon>Bacteria</taxon>
        <taxon>Bacillati</taxon>
        <taxon>Actinomycetota</taxon>
        <taxon>Actinomycetes</taxon>
        <taxon>Kitasatosporales</taxon>
        <taxon>Streptomycetaceae</taxon>
        <taxon>Streptomyces</taxon>
        <taxon>Streptomyces violaceusniger group</taxon>
    </lineage>
</organism>
<dbReference type="EMBL" id="LJIW01000001">
    <property type="protein sequence ID" value="PNG95156.1"/>
    <property type="molecule type" value="Genomic_DNA"/>
</dbReference>
<dbReference type="RefSeq" id="WP_079153244.1">
    <property type="nucleotide sequence ID" value="NZ_CP137895.1"/>
</dbReference>
<dbReference type="Proteomes" id="UP000236520">
    <property type="component" value="Unassembled WGS sequence"/>
</dbReference>
<accession>A0A2J7Z4F6</accession>
<evidence type="ECO:0000313" key="2">
    <source>
        <dbReference type="Proteomes" id="UP000236520"/>
    </source>
</evidence>
<sequence length="80" mass="8986">MSDLVTDELIDLQKSADAEHQRVSGLDGEERRAQWERWRVAAERVQAAITEHATSAGLSRFEVERAVKKAVRHPEDSSAT</sequence>
<evidence type="ECO:0000313" key="1">
    <source>
        <dbReference type="EMBL" id="PNG95156.1"/>
    </source>
</evidence>
<comment type="caution">
    <text evidence="1">The sequence shown here is derived from an EMBL/GenBank/DDBJ whole genome shotgun (WGS) entry which is preliminary data.</text>
</comment>
<proteinExistence type="predicted"/>